<dbReference type="Pfam" id="PF16916">
    <property type="entry name" value="ZT_dimer"/>
    <property type="match status" value="1"/>
</dbReference>
<evidence type="ECO:0000256" key="2">
    <source>
        <dbReference type="ARBA" id="ARBA00008114"/>
    </source>
</evidence>
<dbReference type="InterPro" id="IPR002524">
    <property type="entry name" value="Cation_efflux"/>
</dbReference>
<organism evidence="10 11">
    <name type="scientific">Uliginosibacterium silvisoli</name>
    <dbReference type="NCBI Taxonomy" id="3114758"/>
    <lineage>
        <taxon>Bacteria</taxon>
        <taxon>Pseudomonadati</taxon>
        <taxon>Pseudomonadota</taxon>
        <taxon>Betaproteobacteria</taxon>
        <taxon>Rhodocyclales</taxon>
        <taxon>Zoogloeaceae</taxon>
        <taxon>Uliginosibacterium</taxon>
    </lineage>
</organism>
<dbReference type="InterPro" id="IPR050291">
    <property type="entry name" value="CDF_Transporter"/>
</dbReference>
<evidence type="ECO:0000256" key="1">
    <source>
        <dbReference type="ARBA" id="ARBA00004141"/>
    </source>
</evidence>
<dbReference type="Proteomes" id="UP001331561">
    <property type="component" value="Unassembled WGS sequence"/>
</dbReference>
<comment type="subcellular location">
    <subcellularLocation>
        <location evidence="1">Membrane</location>
        <topology evidence="1">Multi-pass membrane protein</topology>
    </subcellularLocation>
</comment>
<dbReference type="InterPro" id="IPR058533">
    <property type="entry name" value="Cation_efflux_TM"/>
</dbReference>
<evidence type="ECO:0000256" key="4">
    <source>
        <dbReference type="ARBA" id="ARBA00022692"/>
    </source>
</evidence>
<evidence type="ECO:0000256" key="3">
    <source>
        <dbReference type="ARBA" id="ARBA00022448"/>
    </source>
</evidence>
<dbReference type="Pfam" id="PF01545">
    <property type="entry name" value="Cation_efflux"/>
    <property type="match status" value="1"/>
</dbReference>
<feature type="domain" description="Cation efflux protein cytoplasmic" evidence="9">
    <location>
        <begin position="222"/>
        <end position="298"/>
    </location>
</feature>
<dbReference type="Gene3D" id="1.20.1510.10">
    <property type="entry name" value="Cation efflux protein transmembrane domain"/>
    <property type="match status" value="1"/>
</dbReference>
<sequence length="311" mass="33816">MMSPEHTPPPRQKSRRDETRRYARLSITAALATITLKLCAWWVSGSVGLLSDALESFVNLAGALFAMVMLHIANEPADEDHPFGHSKAEYFSSGFEGTLIFVAAGAILWTAIPRLTQPAELESLGVGLWFSAASTALNLAVSRVLSKAAARLRSVALDADARHLMTDVWTSTGVIVALLAVPLTGWQWLDAAIAIVVAIHILFEGWRLMRSSAGGLMDEALPPADVLRIHALLDEYAQHGVLYSALKTRNAGSQRFVNLKVLVPGDWRVDRAHDLLDEIELRIGQAIPDAQVTTHLEPLSLQGHQGSPTQQ</sequence>
<dbReference type="InterPro" id="IPR027470">
    <property type="entry name" value="Cation_efflux_CTD"/>
</dbReference>
<protein>
    <submittedName>
        <fullName evidence="10">Cation diffusion facilitator family transporter</fullName>
    </submittedName>
</protein>
<feature type="transmembrane region" description="Helical" evidence="7">
    <location>
        <begin position="166"/>
        <end position="185"/>
    </location>
</feature>
<evidence type="ECO:0000313" key="10">
    <source>
        <dbReference type="EMBL" id="MEC5386911.1"/>
    </source>
</evidence>
<evidence type="ECO:0000259" key="9">
    <source>
        <dbReference type="Pfam" id="PF16916"/>
    </source>
</evidence>
<keyword evidence="4 7" id="KW-0812">Transmembrane</keyword>
<dbReference type="Gene3D" id="3.30.70.1350">
    <property type="entry name" value="Cation efflux protein, cytoplasmic domain"/>
    <property type="match status" value="1"/>
</dbReference>
<feature type="transmembrane region" description="Helical" evidence="7">
    <location>
        <begin position="56"/>
        <end position="73"/>
    </location>
</feature>
<feature type="transmembrane region" description="Helical" evidence="7">
    <location>
        <begin position="124"/>
        <end position="145"/>
    </location>
</feature>
<comment type="similarity">
    <text evidence="2">Belongs to the cation diffusion facilitator (CDF) transporter (TC 2.A.4) family.</text>
</comment>
<evidence type="ECO:0000313" key="11">
    <source>
        <dbReference type="Proteomes" id="UP001331561"/>
    </source>
</evidence>
<dbReference type="PANTHER" id="PTHR43840:SF15">
    <property type="entry name" value="MITOCHONDRIAL METAL TRANSPORTER 1-RELATED"/>
    <property type="match status" value="1"/>
</dbReference>
<keyword evidence="3" id="KW-0813">Transport</keyword>
<gene>
    <name evidence="10" type="ORF">VVD49_14345</name>
</gene>
<evidence type="ECO:0000256" key="7">
    <source>
        <dbReference type="SAM" id="Phobius"/>
    </source>
</evidence>
<dbReference type="PANTHER" id="PTHR43840">
    <property type="entry name" value="MITOCHONDRIAL METAL TRANSPORTER 1-RELATED"/>
    <property type="match status" value="1"/>
</dbReference>
<comment type="caution">
    <text evidence="10">The sequence shown here is derived from an EMBL/GenBank/DDBJ whole genome shotgun (WGS) entry which is preliminary data.</text>
</comment>
<dbReference type="RefSeq" id="WP_327599865.1">
    <property type="nucleotide sequence ID" value="NZ_JAYXHS010000002.1"/>
</dbReference>
<keyword evidence="5 7" id="KW-1133">Transmembrane helix</keyword>
<dbReference type="SUPFAM" id="SSF160240">
    <property type="entry name" value="Cation efflux protein cytoplasmic domain-like"/>
    <property type="match status" value="1"/>
</dbReference>
<dbReference type="SUPFAM" id="SSF161111">
    <property type="entry name" value="Cation efflux protein transmembrane domain-like"/>
    <property type="match status" value="1"/>
</dbReference>
<dbReference type="InterPro" id="IPR036837">
    <property type="entry name" value="Cation_efflux_CTD_sf"/>
</dbReference>
<evidence type="ECO:0000256" key="6">
    <source>
        <dbReference type="ARBA" id="ARBA00023136"/>
    </source>
</evidence>
<feature type="domain" description="Cation efflux protein transmembrane" evidence="8">
    <location>
        <begin position="25"/>
        <end position="217"/>
    </location>
</feature>
<evidence type="ECO:0000256" key="5">
    <source>
        <dbReference type="ARBA" id="ARBA00022989"/>
    </source>
</evidence>
<keyword evidence="11" id="KW-1185">Reference proteome</keyword>
<accession>A0ABU6K5E3</accession>
<dbReference type="NCBIfam" id="TIGR01297">
    <property type="entry name" value="CDF"/>
    <property type="match status" value="1"/>
</dbReference>
<evidence type="ECO:0000259" key="8">
    <source>
        <dbReference type="Pfam" id="PF01545"/>
    </source>
</evidence>
<proteinExistence type="inferred from homology"/>
<name>A0ABU6K5E3_9RHOO</name>
<keyword evidence="6 7" id="KW-0472">Membrane</keyword>
<feature type="transmembrane region" description="Helical" evidence="7">
    <location>
        <begin position="21"/>
        <end position="44"/>
    </location>
</feature>
<reference evidence="10 11" key="1">
    <citation type="submission" date="2024-01" db="EMBL/GenBank/DDBJ databases">
        <title>Uliginosibacterium soil sp. nov.</title>
        <authorList>
            <person name="Lv Y."/>
        </authorList>
    </citation>
    <scope>NUCLEOTIDE SEQUENCE [LARGE SCALE GENOMIC DNA]</scope>
    <source>
        <strain evidence="10 11">H3</strain>
    </source>
</reference>
<dbReference type="EMBL" id="JAYXHS010000002">
    <property type="protein sequence ID" value="MEC5386911.1"/>
    <property type="molecule type" value="Genomic_DNA"/>
</dbReference>
<dbReference type="InterPro" id="IPR027469">
    <property type="entry name" value="Cation_efflux_TMD_sf"/>
</dbReference>
<feature type="transmembrane region" description="Helical" evidence="7">
    <location>
        <begin position="94"/>
        <end position="112"/>
    </location>
</feature>